<evidence type="ECO:0000313" key="2">
    <source>
        <dbReference type="Proteomes" id="UP000064243"/>
    </source>
</evidence>
<organism evidence="1 2">
    <name type="scientific">Thiobacillus denitrificans</name>
    <dbReference type="NCBI Taxonomy" id="36861"/>
    <lineage>
        <taxon>Bacteria</taxon>
        <taxon>Pseudomonadati</taxon>
        <taxon>Pseudomonadota</taxon>
        <taxon>Betaproteobacteria</taxon>
        <taxon>Nitrosomonadales</taxon>
        <taxon>Thiobacillaceae</taxon>
        <taxon>Thiobacillus</taxon>
    </lineage>
</organism>
<accession>A0A106BQW0</accession>
<evidence type="ECO:0000313" key="1">
    <source>
        <dbReference type="EMBL" id="KVW96845.1"/>
    </source>
</evidence>
<dbReference type="EMBL" id="LDUG01000019">
    <property type="protein sequence ID" value="KVW96845.1"/>
    <property type="molecule type" value="Genomic_DNA"/>
</dbReference>
<proteinExistence type="predicted"/>
<protein>
    <submittedName>
        <fullName evidence="1">Uncharacterized protein</fullName>
    </submittedName>
</protein>
<dbReference type="SUPFAM" id="SSF53850">
    <property type="entry name" value="Periplasmic binding protein-like II"/>
    <property type="match status" value="1"/>
</dbReference>
<dbReference type="PATRIC" id="fig|36861.3.peg.1007"/>
<dbReference type="Gene3D" id="3.40.190.10">
    <property type="entry name" value="Periplasmic binding protein-like II"/>
    <property type="match status" value="2"/>
</dbReference>
<name>A0A106BQW0_THIDE</name>
<dbReference type="AlphaFoldDB" id="A0A106BQW0"/>
<dbReference type="Proteomes" id="UP000064243">
    <property type="component" value="Unassembled WGS sequence"/>
</dbReference>
<sequence>MAGLARAAALPVLVLNDTNAPPFTAPDQSGFLDAVAGEAFRRAGVELKLVKLPAERALHNANAGIGDGDLARIAGLEAQYPNLVRVPEKLLDWSFTAFSKDASIPARWDVIRQRQVGHIKGWKIYEQQLAGAPHVISVDDAAQLFRLLELDRIEVALHARWLGDALVRQQDIKGVHALDPPLATREMFIYLHKRHAALVPRLAEALRAIKAEGLYDRLYREKVLSLTGPAAK</sequence>
<comment type="caution">
    <text evidence="1">The sequence shown here is derived from an EMBL/GenBank/DDBJ whole genome shotgun (WGS) entry which is preliminary data.</text>
</comment>
<reference evidence="1 2" key="1">
    <citation type="journal article" date="2015" name="Appl. Environ. Microbiol.">
        <title>Aerobic and Anaerobic Thiosulfate Oxidation by a Cold-Adapted, Subglacial Chemoautotroph.</title>
        <authorList>
            <person name="Harrold Z.R."/>
            <person name="Skidmore M.L."/>
            <person name="Hamilton T.L."/>
            <person name="Desch L."/>
            <person name="Amada K."/>
            <person name="van Gelder W."/>
            <person name="Glover K."/>
            <person name="Roden E.E."/>
            <person name="Boyd E.S."/>
        </authorList>
    </citation>
    <scope>NUCLEOTIDE SEQUENCE [LARGE SCALE GENOMIC DNA]</scope>
    <source>
        <strain evidence="1 2">RG</strain>
    </source>
</reference>
<keyword evidence="2" id="KW-1185">Reference proteome</keyword>
<gene>
    <name evidence="1" type="ORF">ABW22_07650</name>
</gene>